<dbReference type="AlphaFoldDB" id="A0A5D0CQG9"/>
<sequence length="145" mass="17002">MSFVTIFRYNRNYFAVQEVFMINRRTEPFRYSFNPPLDAWIEIVEINGSPLPTKPAPIELVDISKSGCRIRTALNLRAFSHNIRLLLHVRLNENSYAFTGEIRWQKELEPQIIHYGICLHLSDEEKEKLNVELRGMAAARRIVVK</sequence>
<dbReference type="Gene3D" id="2.40.10.220">
    <property type="entry name" value="predicted glycosyltransferase like domains"/>
    <property type="match status" value="1"/>
</dbReference>
<feature type="domain" description="PilZ" evidence="1">
    <location>
        <begin position="59"/>
        <end position="129"/>
    </location>
</feature>
<gene>
    <name evidence="2" type="ORF">FRY98_24915</name>
</gene>
<accession>A0A5D0CQG9</accession>
<proteinExistence type="predicted"/>
<dbReference type="SUPFAM" id="SSF141371">
    <property type="entry name" value="PilZ domain-like"/>
    <property type="match status" value="1"/>
</dbReference>
<organism evidence="2 3">
    <name type="scientific">Paenibacillus faecis</name>
    <dbReference type="NCBI Taxonomy" id="862114"/>
    <lineage>
        <taxon>Bacteria</taxon>
        <taxon>Bacillati</taxon>
        <taxon>Bacillota</taxon>
        <taxon>Bacilli</taxon>
        <taxon>Bacillales</taxon>
        <taxon>Paenibacillaceae</taxon>
        <taxon>Paenibacillus</taxon>
    </lineage>
</organism>
<evidence type="ECO:0000313" key="3">
    <source>
        <dbReference type="Proteomes" id="UP000325218"/>
    </source>
</evidence>
<dbReference type="GO" id="GO:0035438">
    <property type="term" value="F:cyclic-di-GMP binding"/>
    <property type="evidence" value="ECO:0007669"/>
    <property type="project" value="InterPro"/>
</dbReference>
<dbReference type="OrthoDB" id="2354159at2"/>
<dbReference type="Pfam" id="PF07238">
    <property type="entry name" value="PilZ"/>
    <property type="match status" value="1"/>
</dbReference>
<dbReference type="Proteomes" id="UP000325218">
    <property type="component" value="Unassembled WGS sequence"/>
</dbReference>
<dbReference type="EMBL" id="VSDO01000005">
    <property type="protein sequence ID" value="TYA11007.1"/>
    <property type="molecule type" value="Genomic_DNA"/>
</dbReference>
<evidence type="ECO:0000259" key="1">
    <source>
        <dbReference type="Pfam" id="PF07238"/>
    </source>
</evidence>
<reference evidence="2 3" key="1">
    <citation type="submission" date="2019-08" db="EMBL/GenBank/DDBJ databases">
        <title>Genome sequencing of Paenibacillus faecis DSM 23593(T).</title>
        <authorList>
            <person name="Kook J.-K."/>
            <person name="Park S.-N."/>
            <person name="Lim Y.K."/>
        </authorList>
    </citation>
    <scope>NUCLEOTIDE SEQUENCE [LARGE SCALE GENOMIC DNA]</scope>
    <source>
        <strain evidence="2 3">DSM 23593</strain>
    </source>
</reference>
<evidence type="ECO:0000313" key="2">
    <source>
        <dbReference type="EMBL" id="TYA11007.1"/>
    </source>
</evidence>
<keyword evidence="3" id="KW-1185">Reference proteome</keyword>
<name>A0A5D0CQG9_9BACL</name>
<protein>
    <submittedName>
        <fullName evidence="2">PilZ domain-containing protein</fullName>
    </submittedName>
</protein>
<comment type="caution">
    <text evidence="2">The sequence shown here is derived from an EMBL/GenBank/DDBJ whole genome shotgun (WGS) entry which is preliminary data.</text>
</comment>
<dbReference type="InterPro" id="IPR009875">
    <property type="entry name" value="PilZ_domain"/>
</dbReference>